<dbReference type="AlphaFoldDB" id="A0A4Y2RQ46"/>
<protein>
    <submittedName>
        <fullName evidence="1">Uncharacterized protein</fullName>
    </submittedName>
</protein>
<name>A0A4Y2RQ46_ARAVE</name>
<proteinExistence type="predicted"/>
<keyword evidence="2" id="KW-1185">Reference proteome</keyword>
<evidence type="ECO:0000313" key="2">
    <source>
        <dbReference type="Proteomes" id="UP000499080"/>
    </source>
</evidence>
<dbReference type="Proteomes" id="UP000499080">
    <property type="component" value="Unassembled WGS sequence"/>
</dbReference>
<gene>
    <name evidence="1" type="ORF">AVEN_202701_1</name>
</gene>
<dbReference type="EMBL" id="BGPR01017697">
    <property type="protein sequence ID" value="GBN77025.1"/>
    <property type="molecule type" value="Genomic_DNA"/>
</dbReference>
<organism evidence="1 2">
    <name type="scientific">Araneus ventricosus</name>
    <name type="common">Orbweaver spider</name>
    <name type="synonym">Epeira ventricosa</name>
    <dbReference type="NCBI Taxonomy" id="182803"/>
    <lineage>
        <taxon>Eukaryota</taxon>
        <taxon>Metazoa</taxon>
        <taxon>Ecdysozoa</taxon>
        <taxon>Arthropoda</taxon>
        <taxon>Chelicerata</taxon>
        <taxon>Arachnida</taxon>
        <taxon>Araneae</taxon>
        <taxon>Araneomorphae</taxon>
        <taxon>Entelegynae</taxon>
        <taxon>Araneoidea</taxon>
        <taxon>Araneidae</taxon>
        <taxon>Araneus</taxon>
    </lineage>
</organism>
<evidence type="ECO:0000313" key="1">
    <source>
        <dbReference type="EMBL" id="GBN77025.1"/>
    </source>
</evidence>
<feature type="non-terminal residue" evidence="1">
    <location>
        <position position="1"/>
    </location>
</feature>
<comment type="caution">
    <text evidence="1">The sequence shown here is derived from an EMBL/GenBank/DDBJ whole genome shotgun (WGS) entry which is preliminary data.</text>
</comment>
<reference evidence="1 2" key="1">
    <citation type="journal article" date="2019" name="Sci. Rep.">
        <title>Orb-weaving spider Araneus ventricosus genome elucidates the spidroin gene catalogue.</title>
        <authorList>
            <person name="Kono N."/>
            <person name="Nakamura H."/>
            <person name="Ohtoshi R."/>
            <person name="Moran D.A.P."/>
            <person name="Shinohara A."/>
            <person name="Yoshida Y."/>
            <person name="Fujiwara M."/>
            <person name="Mori M."/>
            <person name="Tomita M."/>
            <person name="Arakawa K."/>
        </authorList>
    </citation>
    <scope>NUCLEOTIDE SEQUENCE [LARGE SCALE GENOMIC DNA]</scope>
</reference>
<accession>A0A4Y2RQ46</accession>
<sequence>VTYKKLNVADLQKIVFSQRSLSEKLNIKSAGRIILDLNIVQKPNTSENSFSTSCFGADEPPMTSASYCV</sequence>